<proteinExistence type="predicted"/>
<dbReference type="Proteomes" id="UP001479436">
    <property type="component" value="Unassembled WGS sequence"/>
</dbReference>
<keyword evidence="1" id="KW-0732">Signal</keyword>
<evidence type="ECO:0000256" key="1">
    <source>
        <dbReference type="SAM" id="SignalP"/>
    </source>
</evidence>
<feature type="signal peptide" evidence="1">
    <location>
        <begin position="1"/>
        <end position="20"/>
    </location>
</feature>
<sequence length="149" mass="15933">MKYLIPTIFLSAILLASNEASESTRCWGSCDSNKICLSKCDEQVIGIGQCKSQCDFTNPLKGRVCIESCIKSHVFNTTGLTEAATSTASTTITSTQVLSSTAQTLSSTPSTIATGKATLKYRQGNCFQNCSNNAECLARCGQEFGECKE</sequence>
<keyword evidence="3" id="KW-1185">Reference proteome</keyword>
<evidence type="ECO:0000313" key="3">
    <source>
        <dbReference type="Proteomes" id="UP001479436"/>
    </source>
</evidence>
<accession>A0ABR2WEJ4</accession>
<comment type="caution">
    <text evidence="2">The sequence shown here is derived from an EMBL/GenBank/DDBJ whole genome shotgun (WGS) entry which is preliminary data.</text>
</comment>
<dbReference type="EMBL" id="JASJQH010002842">
    <property type="protein sequence ID" value="KAK9759910.1"/>
    <property type="molecule type" value="Genomic_DNA"/>
</dbReference>
<feature type="chain" id="PRO_5047053181" evidence="1">
    <location>
        <begin position="21"/>
        <end position="149"/>
    </location>
</feature>
<reference evidence="2 3" key="1">
    <citation type="submission" date="2023-04" db="EMBL/GenBank/DDBJ databases">
        <title>Genome of Basidiobolus ranarum AG-B5.</title>
        <authorList>
            <person name="Stajich J.E."/>
            <person name="Carter-House D."/>
            <person name="Gryganskyi A."/>
        </authorList>
    </citation>
    <scope>NUCLEOTIDE SEQUENCE [LARGE SCALE GENOMIC DNA]</scope>
    <source>
        <strain evidence="2 3">AG-B5</strain>
    </source>
</reference>
<organism evidence="2 3">
    <name type="scientific">Basidiobolus ranarum</name>
    <dbReference type="NCBI Taxonomy" id="34480"/>
    <lineage>
        <taxon>Eukaryota</taxon>
        <taxon>Fungi</taxon>
        <taxon>Fungi incertae sedis</taxon>
        <taxon>Zoopagomycota</taxon>
        <taxon>Entomophthoromycotina</taxon>
        <taxon>Basidiobolomycetes</taxon>
        <taxon>Basidiobolales</taxon>
        <taxon>Basidiobolaceae</taxon>
        <taxon>Basidiobolus</taxon>
    </lineage>
</organism>
<gene>
    <name evidence="2" type="ORF">K7432_016596</name>
</gene>
<evidence type="ECO:0000313" key="2">
    <source>
        <dbReference type="EMBL" id="KAK9759910.1"/>
    </source>
</evidence>
<name>A0ABR2WEJ4_9FUNG</name>
<protein>
    <submittedName>
        <fullName evidence="2">Uncharacterized protein</fullName>
    </submittedName>
</protein>